<evidence type="ECO:0000313" key="1">
    <source>
        <dbReference type="EMBL" id="TDF72910.1"/>
    </source>
</evidence>
<comment type="caution">
    <text evidence="1">The sequence shown here is derived from an EMBL/GenBank/DDBJ whole genome shotgun (WGS) entry which is preliminary data.</text>
</comment>
<keyword evidence="1" id="KW-0413">Isomerase</keyword>
<sequence length="632" mass="71165">MTDNNYTSKNIKVMKGLEGVRARPAMYIGSTGIQGLHHLVYEVVDNSIDEALAGFCDYIKVTITTEGEVEVEDNGRGIPVEMHQEMKLPALQVVMTMLHAGGKFDQESYKVSGGLHGVGVSVVVALSEYLEVKVHKDGKIYYQRYERGKAVTDVIEIGETDRSGTIIKFKPDSTIFETTEFSFDYLTARLRELAFLNKGVRIILRDDRTGREHDFKYDGGIVSFVEYLNQNKKPLSPKPLYIEAKRDDLEFELALQYNEGYQENIFSFANNINTLEGGTHLSGFKSGLTRAVNTYIKNADLLKNEKVSPSGDDIREGLTAVISVKLKNPQFEGQTKTKLQNSDLEGIVNSVVYEKLLTYFEEHPAEAKAITMKSIMAARAREAARKARELTRRKSVLESSSLPGKLADCTITDPSKTELFLVEGDSAGGSAKQGRDRSFQAILPLWGKMLNTEKARVDKVLNNDKIQPIILAIGAGVGQDFDVSKIRYGKIIIMADADVDGAHISTLLLTFFYRYMRPLIEHGHVYIAKPPLFMVRKNKQVKYVFTEEERDEAIKEFGEKGVFVQRYKGLGEMNPEQLWETTLNPENRLLVAVKMDDAIEADRIFTILMGDEVEPRRDFIQTNARYVQNLDI</sequence>
<reference evidence="1" key="1">
    <citation type="submission" date="2019-03" db="EMBL/GenBank/DDBJ databases">
        <title>Candidatus Syntrophosphaera thermopropionivorans: a novel player in syntrophic propionate oxidation during anaerobic digestion.</title>
        <authorList>
            <person name="Dyksma S."/>
        </authorList>
    </citation>
    <scope>NUCLEOTIDE SEQUENCE</scope>
    <source>
        <strain evidence="1">W5</strain>
    </source>
</reference>
<organism evidence="1 2">
    <name type="scientific">Candidatus Syntrophosphaera thermopropionivorans</name>
    <dbReference type="NCBI Taxonomy" id="2593015"/>
    <lineage>
        <taxon>Bacteria</taxon>
        <taxon>Pseudomonadati</taxon>
        <taxon>Candidatus Cloacimonadota</taxon>
        <taxon>Candidatus Cloacimonadia</taxon>
        <taxon>Candidatus Cloacimonadales</taxon>
        <taxon>Candidatus Cloacimonadaceae</taxon>
        <taxon>Candidatus Syntrophosphaera</taxon>
    </lineage>
</organism>
<accession>A0AC61QIW5</accession>
<name>A0AC61QIW5_9BACT</name>
<dbReference type="EMBL" id="SMOG01000012">
    <property type="protein sequence ID" value="TDF72910.1"/>
    <property type="molecule type" value="Genomic_DNA"/>
</dbReference>
<dbReference type="Proteomes" id="UP000294588">
    <property type="component" value="Unassembled WGS sequence"/>
</dbReference>
<dbReference type="EC" id="5.99.1.3" evidence="1"/>
<proteinExistence type="predicted"/>
<protein>
    <submittedName>
        <fullName evidence="1">DNA topoisomerase (ATP-hydrolyzing) subunit B</fullName>
        <ecNumber evidence="1">5.99.1.3</ecNumber>
    </submittedName>
</protein>
<gene>
    <name evidence="1" type="primary">gyrB</name>
    <name evidence="1" type="ORF">E0946_04565</name>
</gene>
<keyword evidence="2" id="KW-1185">Reference proteome</keyword>
<evidence type="ECO:0000313" key="2">
    <source>
        <dbReference type="Proteomes" id="UP000294588"/>
    </source>
</evidence>